<evidence type="ECO:0000313" key="2">
    <source>
        <dbReference type="Proteomes" id="UP000059680"/>
    </source>
</evidence>
<organism evidence="1 2">
    <name type="scientific">Oryza sativa subsp. japonica</name>
    <name type="common">Rice</name>
    <dbReference type="NCBI Taxonomy" id="39947"/>
    <lineage>
        <taxon>Eukaryota</taxon>
        <taxon>Viridiplantae</taxon>
        <taxon>Streptophyta</taxon>
        <taxon>Embryophyta</taxon>
        <taxon>Tracheophyta</taxon>
        <taxon>Spermatophyta</taxon>
        <taxon>Magnoliopsida</taxon>
        <taxon>Liliopsida</taxon>
        <taxon>Poales</taxon>
        <taxon>Poaceae</taxon>
        <taxon>BOP clade</taxon>
        <taxon>Oryzoideae</taxon>
        <taxon>Oryzeae</taxon>
        <taxon>Oryzinae</taxon>
        <taxon>Oryza</taxon>
        <taxon>Oryza sativa</taxon>
    </lineage>
</organism>
<reference evidence="1 2" key="2">
    <citation type="journal article" date="2013" name="Plant Cell Physiol.">
        <title>Rice Annotation Project Database (RAP-DB): an integrative and interactive database for rice genomics.</title>
        <authorList>
            <person name="Sakai H."/>
            <person name="Lee S.S."/>
            <person name="Tanaka T."/>
            <person name="Numa H."/>
            <person name="Kim J."/>
            <person name="Kawahara Y."/>
            <person name="Wakimoto H."/>
            <person name="Yang C.C."/>
            <person name="Iwamoto M."/>
            <person name="Abe T."/>
            <person name="Yamada Y."/>
            <person name="Muto A."/>
            <person name="Inokuchi H."/>
            <person name="Ikemura T."/>
            <person name="Matsumoto T."/>
            <person name="Sasaki T."/>
            <person name="Itoh T."/>
        </authorList>
    </citation>
    <scope>NUCLEOTIDE SEQUENCE [LARGE SCALE GENOMIC DNA]</scope>
    <source>
        <strain evidence="2">cv. Nipponbare</strain>
    </source>
</reference>
<dbReference type="Proteomes" id="UP000059680">
    <property type="component" value="Chromosome 1"/>
</dbReference>
<accession>A0A0P0V285</accession>
<protein>
    <submittedName>
        <fullName evidence="1">Os01g0328201 protein</fullName>
    </submittedName>
</protein>
<dbReference type="PaxDb" id="39947-A0A0P0V285"/>
<name>A0A0P0V285_ORYSJ</name>
<gene>
    <name evidence="1" type="ordered locus">Os01g0328201</name>
    <name evidence="1" type="ORF">OSNPB_010328201</name>
</gene>
<keyword evidence="2" id="KW-1185">Reference proteome</keyword>
<reference evidence="1 2" key="3">
    <citation type="journal article" date="2013" name="Rice">
        <title>Improvement of the Oryza sativa Nipponbare reference genome using next generation sequence and optical map data.</title>
        <authorList>
            <person name="Kawahara Y."/>
            <person name="de la Bastide M."/>
            <person name="Hamilton J.P."/>
            <person name="Kanamori H."/>
            <person name="McCombie W.R."/>
            <person name="Ouyang S."/>
            <person name="Schwartz D.C."/>
            <person name="Tanaka T."/>
            <person name="Wu J."/>
            <person name="Zhou S."/>
            <person name="Childs K.L."/>
            <person name="Davidson R.M."/>
            <person name="Lin H."/>
            <person name="Quesada-Ocampo L."/>
            <person name="Vaillancourt B."/>
            <person name="Sakai H."/>
            <person name="Lee S.S."/>
            <person name="Kim J."/>
            <person name="Numa H."/>
            <person name="Itoh T."/>
            <person name="Buell C.R."/>
            <person name="Matsumoto T."/>
        </authorList>
    </citation>
    <scope>NUCLEOTIDE SEQUENCE [LARGE SCALE GENOMIC DNA]</scope>
    <source>
        <strain evidence="2">cv. Nipponbare</strain>
    </source>
</reference>
<reference evidence="2" key="1">
    <citation type="journal article" date="2005" name="Nature">
        <title>The map-based sequence of the rice genome.</title>
        <authorList>
            <consortium name="International rice genome sequencing project (IRGSP)"/>
            <person name="Matsumoto T."/>
            <person name="Wu J."/>
            <person name="Kanamori H."/>
            <person name="Katayose Y."/>
            <person name="Fujisawa M."/>
            <person name="Namiki N."/>
            <person name="Mizuno H."/>
            <person name="Yamamoto K."/>
            <person name="Antonio B.A."/>
            <person name="Baba T."/>
            <person name="Sakata K."/>
            <person name="Nagamura Y."/>
            <person name="Aoki H."/>
            <person name="Arikawa K."/>
            <person name="Arita K."/>
            <person name="Bito T."/>
            <person name="Chiden Y."/>
            <person name="Fujitsuka N."/>
            <person name="Fukunaka R."/>
            <person name="Hamada M."/>
            <person name="Harada C."/>
            <person name="Hayashi A."/>
            <person name="Hijishita S."/>
            <person name="Honda M."/>
            <person name="Hosokawa S."/>
            <person name="Ichikawa Y."/>
            <person name="Idonuma A."/>
            <person name="Iijima M."/>
            <person name="Ikeda M."/>
            <person name="Ikeno M."/>
            <person name="Ito K."/>
            <person name="Ito S."/>
            <person name="Ito T."/>
            <person name="Ito Y."/>
            <person name="Ito Y."/>
            <person name="Iwabuchi A."/>
            <person name="Kamiya K."/>
            <person name="Karasawa W."/>
            <person name="Kurita K."/>
            <person name="Katagiri S."/>
            <person name="Kikuta A."/>
            <person name="Kobayashi H."/>
            <person name="Kobayashi N."/>
            <person name="Machita K."/>
            <person name="Maehara T."/>
            <person name="Masukawa M."/>
            <person name="Mizubayashi T."/>
            <person name="Mukai Y."/>
            <person name="Nagasaki H."/>
            <person name="Nagata Y."/>
            <person name="Naito S."/>
            <person name="Nakashima M."/>
            <person name="Nakama Y."/>
            <person name="Nakamichi Y."/>
            <person name="Nakamura M."/>
            <person name="Meguro A."/>
            <person name="Negishi M."/>
            <person name="Ohta I."/>
            <person name="Ohta T."/>
            <person name="Okamoto M."/>
            <person name="Ono N."/>
            <person name="Saji S."/>
            <person name="Sakaguchi M."/>
            <person name="Sakai K."/>
            <person name="Shibata M."/>
            <person name="Shimokawa T."/>
            <person name="Song J."/>
            <person name="Takazaki Y."/>
            <person name="Terasawa K."/>
            <person name="Tsugane M."/>
            <person name="Tsuji K."/>
            <person name="Ueda S."/>
            <person name="Waki K."/>
            <person name="Yamagata H."/>
            <person name="Yamamoto M."/>
            <person name="Yamamoto S."/>
            <person name="Yamane H."/>
            <person name="Yoshiki S."/>
            <person name="Yoshihara R."/>
            <person name="Yukawa K."/>
            <person name="Zhong H."/>
            <person name="Yano M."/>
            <person name="Yuan Q."/>
            <person name="Ouyang S."/>
            <person name="Liu J."/>
            <person name="Jones K.M."/>
            <person name="Gansberger K."/>
            <person name="Moffat K."/>
            <person name="Hill J."/>
            <person name="Bera J."/>
            <person name="Fadrosh D."/>
            <person name="Jin S."/>
            <person name="Johri S."/>
            <person name="Kim M."/>
            <person name="Overton L."/>
            <person name="Reardon M."/>
            <person name="Tsitrin T."/>
            <person name="Vuong H."/>
            <person name="Weaver B."/>
            <person name="Ciecko A."/>
            <person name="Tallon L."/>
            <person name="Jackson J."/>
            <person name="Pai G."/>
            <person name="Aken S.V."/>
            <person name="Utterback T."/>
            <person name="Reidmuller S."/>
            <person name="Feldblyum T."/>
            <person name="Hsiao J."/>
            <person name="Zismann V."/>
            <person name="Iobst S."/>
            <person name="de Vazeille A.R."/>
            <person name="Buell C.R."/>
            <person name="Ying K."/>
            <person name="Li Y."/>
            <person name="Lu T."/>
            <person name="Huang Y."/>
            <person name="Zhao Q."/>
            <person name="Feng Q."/>
            <person name="Zhang L."/>
            <person name="Zhu J."/>
            <person name="Weng Q."/>
            <person name="Mu J."/>
            <person name="Lu Y."/>
            <person name="Fan D."/>
            <person name="Liu Y."/>
            <person name="Guan J."/>
            <person name="Zhang Y."/>
            <person name="Yu S."/>
            <person name="Liu X."/>
            <person name="Zhang Y."/>
            <person name="Hong G."/>
            <person name="Han B."/>
            <person name="Choisne N."/>
            <person name="Demange N."/>
            <person name="Orjeda G."/>
            <person name="Samain S."/>
            <person name="Cattolico L."/>
            <person name="Pelletier E."/>
            <person name="Couloux A."/>
            <person name="Segurens B."/>
            <person name="Wincker P."/>
            <person name="D'Hont A."/>
            <person name="Scarpelli C."/>
            <person name="Weissenbach J."/>
            <person name="Salanoubat M."/>
            <person name="Quetier F."/>
            <person name="Yu Y."/>
            <person name="Kim H.R."/>
            <person name="Rambo T."/>
            <person name="Currie J."/>
            <person name="Collura K."/>
            <person name="Luo M."/>
            <person name="Yang T."/>
            <person name="Ammiraju J.S.S."/>
            <person name="Engler F."/>
            <person name="Soderlund C."/>
            <person name="Wing R.A."/>
            <person name="Palmer L.E."/>
            <person name="de la Bastide M."/>
            <person name="Spiegel L."/>
            <person name="Nascimento L."/>
            <person name="Zutavern T."/>
            <person name="O'Shaughnessy A."/>
            <person name="Dike S."/>
            <person name="Dedhia N."/>
            <person name="Preston R."/>
            <person name="Balija V."/>
            <person name="McCombie W.R."/>
            <person name="Chow T."/>
            <person name="Chen H."/>
            <person name="Chung M."/>
            <person name="Chen C."/>
            <person name="Shaw J."/>
            <person name="Wu H."/>
            <person name="Hsiao K."/>
            <person name="Chao Y."/>
            <person name="Chu M."/>
            <person name="Cheng C."/>
            <person name="Hour A."/>
            <person name="Lee P."/>
            <person name="Lin S."/>
            <person name="Lin Y."/>
            <person name="Liou J."/>
            <person name="Liu S."/>
            <person name="Hsing Y."/>
            <person name="Raghuvanshi S."/>
            <person name="Mohanty A."/>
            <person name="Bharti A.K."/>
            <person name="Gaur A."/>
            <person name="Gupta V."/>
            <person name="Kumar D."/>
            <person name="Ravi V."/>
            <person name="Vij S."/>
            <person name="Kapur A."/>
            <person name="Khurana P."/>
            <person name="Khurana P."/>
            <person name="Khurana J.P."/>
            <person name="Tyagi A.K."/>
            <person name="Gaikwad K."/>
            <person name="Singh A."/>
            <person name="Dalal V."/>
            <person name="Srivastava S."/>
            <person name="Dixit A."/>
            <person name="Pal A.K."/>
            <person name="Ghazi I.A."/>
            <person name="Yadav M."/>
            <person name="Pandit A."/>
            <person name="Bhargava A."/>
            <person name="Sureshbabu K."/>
            <person name="Batra K."/>
            <person name="Sharma T.R."/>
            <person name="Mohapatra T."/>
            <person name="Singh N.K."/>
            <person name="Messing J."/>
            <person name="Nelson A.B."/>
            <person name="Fuks G."/>
            <person name="Kavchok S."/>
            <person name="Keizer G."/>
            <person name="Linton E."/>
            <person name="Llaca V."/>
            <person name="Song R."/>
            <person name="Tanyolac B."/>
            <person name="Young S."/>
            <person name="Ho-Il K."/>
            <person name="Hahn J.H."/>
            <person name="Sangsakoo G."/>
            <person name="Vanavichit A."/>
            <person name="de Mattos Luiz.A.T."/>
            <person name="Zimmer P.D."/>
            <person name="Malone G."/>
            <person name="Dellagostin O."/>
            <person name="de Oliveira A.C."/>
            <person name="Bevan M."/>
            <person name="Bancroft I."/>
            <person name="Minx P."/>
            <person name="Cordum H."/>
            <person name="Wilson R."/>
            <person name="Cheng Z."/>
            <person name="Jin W."/>
            <person name="Jiang J."/>
            <person name="Leong S.A."/>
            <person name="Iwama H."/>
            <person name="Gojobori T."/>
            <person name="Itoh T."/>
            <person name="Niimura Y."/>
            <person name="Fujii Y."/>
            <person name="Habara T."/>
            <person name="Sakai H."/>
            <person name="Sato Y."/>
            <person name="Wilson G."/>
            <person name="Kumar K."/>
            <person name="McCouch S."/>
            <person name="Juretic N."/>
            <person name="Hoen D."/>
            <person name="Wright S."/>
            <person name="Bruskiewich R."/>
            <person name="Bureau T."/>
            <person name="Miyao A."/>
            <person name="Hirochika H."/>
            <person name="Nishikawa T."/>
            <person name="Kadowaki K."/>
            <person name="Sugiura M."/>
            <person name="Burr B."/>
            <person name="Sasaki T."/>
        </authorList>
    </citation>
    <scope>NUCLEOTIDE SEQUENCE [LARGE SCALE GENOMIC DNA]</scope>
    <source>
        <strain evidence="2">cv. Nipponbare</strain>
    </source>
</reference>
<sequence length="79" mass="8312">MHEELEPAWTSVPKRRSLESMAENDLIHHLVAGALQLGVDGTGGGKGGGGGRRLGLSLSGFLRWCTSSRVGAGARRVPF</sequence>
<evidence type="ECO:0000313" key="1">
    <source>
        <dbReference type="EMBL" id="BAS71890.1"/>
    </source>
</evidence>
<dbReference type="EMBL" id="AP014957">
    <property type="protein sequence ID" value="BAS71890.1"/>
    <property type="molecule type" value="Genomic_DNA"/>
</dbReference>
<dbReference type="InParanoid" id="A0A0P0V285"/>
<dbReference type="AlphaFoldDB" id="A0A0P0V285"/>
<proteinExistence type="predicted"/>